<evidence type="ECO:0000313" key="8">
    <source>
        <dbReference type="Proteomes" id="UP000077521"/>
    </source>
</evidence>
<feature type="compositionally biased region" description="Low complexity" evidence="6">
    <location>
        <begin position="464"/>
        <end position="480"/>
    </location>
</feature>
<dbReference type="GO" id="GO:0043484">
    <property type="term" value="P:regulation of RNA splicing"/>
    <property type="evidence" value="ECO:0007669"/>
    <property type="project" value="TreeGrafter"/>
</dbReference>
<feature type="compositionally biased region" description="Polar residues" evidence="6">
    <location>
        <begin position="333"/>
        <end position="345"/>
    </location>
</feature>
<feature type="compositionally biased region" description="Basic and acidic residues" evidence="6">
    <location>
        <begin position="223"/>
        <end position="232"/>
    </location>
</feature>
<dbReference type="AlphaFoldDB" id="A0A177TTQ2"/>
<accession>A0A177TTQ2</accession>
<evidence type="ECO:0000256" key="5">
    <source>
        <dbReference type="ARBA" id="ARBA00022840"/>
    </source>
</evidence>
<evidence type="ECO:0000256" key="1">
    <source>
        <dbReference type="ARBA" id="ARBA00022527"/>
    </source>
</evidence>
<proteinExistence type="predicted"/>
<sequence length="979" mass="102833">MVETRSRTSRATLANGGGRAAGSAAGKAASSTTTTTTTTTTTAATTHANPSSHAKTGSASSVSKAAGSTSGTGSSTRRIGVASNTANASSASSGLNPSRYSARSSTTSTRQSTLANNPVPPQMTSNGSSRPSSRANIPSYPHHHQQQQQSYRESQSSARLSTSHAATPVAGGSTSSGIAAGAAQAPTLNHPYNTRKNNAVHTVNELIAGKIQQVYVLEDDEEGKGNGEEGDRPSSQSTPLASQPNGANASGYAAHHLQQHPYHPHQSNSGLPPPARPLTSDYPLHYTSARGQPAGVSVTGAYRPSPRLNGSVLRGASTASGRGSVIPQHHHYSSSSHLAPPQSTAGAGKGKRKARDELSSSQYYSNNPNATGGAPSHYAHPAPHLLSMQGQSHVNASSPALSTTSSNRYASQSVGVSAPAPHGALDRAMQAQHRAAAAAAVAAAASAGGDGSHYLSQHDLGAASQGSSAAASGGTGVAVPSKRRRRDAEGNYASGGHPHHLQHPVGSSAKTSSAAAAAADYSIISTRHAAGGGGAGSSAGYYASPSATGAVVYPPAAISAGAAAPASYRGGYPAGQGYVETQYAGDVSNSGAVVGQAVPAEELPCDDKEGHYIVRPGEYVGARYRIIGLLGQGTFGKVVECIDVRSRTRVAVKVIRAIQKYRDASQIEIRVLKTLKDHDPTNKHQCIHLIEHFTFRNHVCIVSELLGKSVFDFLKENDFAPFPSMHIWSFAKQLLKSVSFLHRLGLVHTDLKPENILLVSADNTPVRTNAATGGGSARRHPKVRNMLRSTEIRLIDFGSATFDHEYHSAVVSTRHYRAPEIILGMGWSFPCDAWSIGCILVEFYTGDALFQTHDNLEHLAMMEAVLGVMPDDYRRQAESYKPELFRHGRLNFPNADVPKQSKRYVRQMKKLQDIIGGGAGGVGGGSASASAANATYAKHNTRFVHLIRRLLEFDPQRRITVSDALNHPYFDLVEHEFPP</sequence>
<evidence type="ECO:0000256" key="6">
    <source>
        <dbReference type="SAM" id="MobiDB-lite"/>
    </source>
</evidence>
<dbReference type="SUPFAM" id="SSF56112">
    <property type="entry name" value="Protein kinase-like (PK-like)"/>
    <property type="match status" value="1"/>
</dbReference>
<keyword evidence="3" id="KW-0547">Nucleotide-binding</keyword>
<feature type="region of interest" description="Disordered" evidence="6">
    <location>
        <begin position="221"/>
        <end position="415"/>
    </location>
</feature>
<dbReference type="CDD" id="cd14134">
    <property type="entry name" value="PKc_CLK"/>
    <property type="match status" value="1"/>
</dbReference>
<dbReference type="SMART" id="SM00220">
    <property type="entry name" value="S_TKc"/>
    <property type="match status" value="1"/>
</dbReference>
<dbReference type="Gene3D" id="1.10.510.10">
    <property type="entry name" value="Transferase(Phosphotransferase) domain 1"/>
    <property type="match status" value="1"/>
</dbReference>
<name>A0A177TTQ2_9BASI</name>
<keyword evidence="2" id="KW-0808">Transferase</keyword>
<feature type="region of interest" description="Disordered" evidence="6">
    <location>
        <begin position="1"/>
        <end position="178"/>
    </location>
</feature>
<dbReference type="PANTHER" id="PTHR45646:SF11">
    <property type="entry name" value="SERINE_THREONINE-PROTEIN KINASE DOA"/>
    <property type="match status" value="1"/>
</dbReference>
<dbReference type="GO" id="GO:0004674">
    <property type="term" value="F:protein serine/threonine kinase activity"/>
    <property type="evidence" value="ECO:0007669"/>
    <property type="project" value="UniProtKB-KW"/>
</dbReference>
<evidence type="ECO:0000313" key="7">
    <source>
        <dbReference type="EMBL" id="KAE8242646.1"/>
    </source>
</evidence>
<dbReference type="PROSITE" id="PS00108">
    <property type="entry name" value="PROTEIN_KINASE_ST"/>
    <property type="match status" value="1"/>
</dbReference>
<keyword evidence="5" id="KW-0067">ATP-binding</keyword>
<dbReference type="Proteomes" id="UP000077521">
    <property type="component" value="Unassembled WGS sequence"/>
</dbReference>
<keyword evidence="8" id="KW-1185">Reference proteome</keyword>
<dbReference type="InterPro" id="IPR000719">
    <property type="entry name" value="Prot_kinase_dom"/>
</dbReference>
<feature type="compositionally biased region" description="Polar residues" evidence="6">
    <location>
        <begin position="233"/>
        <end position="248"/>
    </location>
</feature>
<feature type="compositionally biased region" description="Low complexity" evidence="6">
    <location>
        <begin position="252"/>
        <end position="265"/>
    </location>
</feature>
<reference evidence="7" key="1">
    <citation type="submission" date="2016-04" db="EMBL/GenBank/DDBJ databases">
        <authorList>
            <person name="Nguyen H.D."/>
            <person name="Samba Siva P."/>
            <person name="Cullis J."/>
            <person name="Levesque C.A."/>
            <person name="Hambleton S."/>
        </authorList>
    </citation>
    <scope>NUCLEOTIDE SEQUENCE</scope>
    <source>
        <strain evidence="7">DAOMC 236416</strain>
    </source>
</reference>
<dbReference type="PROSITE" id="PS00107">
    <property type="entry name" value="PROTEIN_KINASE_ATP"/>
    <property type="match status" value="1"/>
</dbReference>
<comment type="caution">
    <text evidence="7">The sequence shown here is derived from an EMBL/GenBank/DDBJ whole genome shotgun (WGS) entry which is preliminary data.</text>
</comment>
<organism evidence="7 8">
    <name type="scientific">Tilletia indica</name>
    <dbReference type="NCBI Taxonomy" id="43049"/>
    <lineage>
        <taxon>Eukaryota</taxon>
        <taxon>Fungi</taxon>
        <taxon>Dikarya</taxon>
        <taxon>Basidiomycota</taxon>
        <taxon>Ustilaginomycotina</taxon>
        <taxon>Exobasidiomycetes</taxon>
        <taxon>Tilletiales</taxon>
        <taxon>Tilletiaceae</taxon>
        <taxon>Tilletia</taxon>
    </lineage>
</organism>
<dbReference type="GO" id="GO:0005524">
    <property type="term" value="F:ATP binding"/>
    <property type="evidence" value="ECO:0007669"/>
    <property type="project" value="UniProtKB-UniRule"/>
</dbReference>
<feature type="region of interest" description="Disordered" evidence="6">
    <location>
        <begin position="464"/>
        <end position="511"/>
    </location>
</feature>
<feature type="compositionally biased region" description="Polar residues" evidence="6">
    <location>
        <begin position="388"/>
        <end position="415"/>
    </location>
</feature>
<dbReference type="EMBL" id="LWDF02000786">
    <property type="protein sequence ID" value="KAE8242646.1"/>
    <property type="molecule type" value="Genomic_DNA"/>
</dbReference>
<evidence type="ECO:0000256" key="4">
    <source>
        <dbReference type="ARBA" id="ARBA00022777"/>
    </source>
</evidence>
<keyword evidence="4" id="KW-0418">Kinase</keyword>
<feature type="compositionally biased region" description="Polar residues" evidence="6">
    <location>
        <begin position="359"/>
        <end position="370"/>
    </location>
</feature>
<dbReference type="GO" id="GO:0005634">
    <property type="term" value="C:nucleus"/>
    <property type="evidence" value="ECO:0007669"/>
    <property type="project" value="TreeGrafter"/>
</dbReference>
<feature type="compositionally biased region" description="Polar residues" evidence="6">
    <location>
        <begin position="150"/>
        <end position="165"/>
    </location>
</feature>
<evidence type="ECO:0000256" key="2">
    <source>
        <dbReference type="ARBA" id="ARBA00022679"/>
    </source>
</evidence>
<feature type="compositionally biased region" description="Low complexity" evidence="6">
    <location>
        <begin position="21"/>
        <end position="113"/>
    </location>
</feature>
<dbReference type="InterPro" id="IPR051175">
    <property type="entry name" value="CLK_kinases"/>
</dbReference>
<dbReference type="Pfam" id="PF00069">
    <property type="entry name" value="Pkinase"/>
    <property type="match status" value="1"/>
</dbReference>
<protein>
    <submittedName>
        <fullName evidence="7">Uncharacterized protein</fullName>
    </submittedName>
</protein>
<reference evidence="7" key="2">
    <citation type="journal article" date="2019" name="IMA Fungus">
        <title>Genome sequencing and comparison of five Tilletia species to identify candidate genes for the detection of regulated species infecting wheat.</title>
        <authorList>
            <person name="Nguyen H.D.T."/>
            <person name="Sultana T."/>
            <person name="Kesanakurti P."/>
            <person name="Hambleton S."/>
        </authorList>
    </citation>
    <scope>NUCLEOTIDE SEQUENCE</scope>
    <source>
        <strain evidence="7">DAOMC 236416</strain>
    </source>
</reference>
<dbReference type="PANTHER" id="PTHR45646">
    <property type="entry name" value="SERINE/THREONINE-PROTEIN KINASE DOA-RELATED"/>
    <property type="match status" value="1"/>
</dbReference>
<dbReference type="Gene3D" id="3.30.200.20">
    <property type="entry name" value="Phosphorylase Kinase, domain 1"/>
    <property type="match status" value="1"/>
</dbReference>
<feature type="compositionally biased region" description="Polar residues" evidence="6">
    <location>
        <begin position="122"/>
        <end position="136"/>
    </location>
</feature>
<dbReference type="PROSITE" id="PS50011">
    <property type="entry name" value="PROTEIN_KINASE_DOM"/>
    <property type="match status" value="1"/>
</dbReference>
<dbReference type="InterPro" id="IPR017441">
    <property type="entry name" value="Protein_kinase_ATP_BS"/>
</dbReference>
<gene>
    <name evidence="7" type="ORF">A4X13_0g7073</name>
</gene>
<dbReference type="InterPro" id="IPR008271">
    <property type="entry name" value="Ser/Thr_kinase_AS"/>
</dbReference>
<keyword evidence="1" id="KW-0723">Serine/threonine-protein kinase</keyword>
<evidence type="ECO:0000256" key="3">
    <source>
        <dbReference type="ARBA" id="ARBA00022741"/>
    </source>
</evidence>
<dbReference type="InterPro" id="IPR011009">
    <property type="entry name" value="Kinase-like_dom_sf"/>
</dbReference>